<dbReference type="Proteomes" id="UP000776252">
    <property type="component" value="Unassembled WGS sequence"/>
</dbReference>
<comment type="caution">
    <text evidence="3">The sequence shown here is derived from an EMBL/GenBank/DDBJ whole genome shotgun (WGS) entry which is preliminary data.</text>
</comment>
<protein>
    <recommendedName>
        <fullName evidence="5">Zinc ribbon domain-containing protein</fullName>
    </recommendedName>
</protein>
<accession>A0ABS6BW69</accession>
<evidence type="ECO:0000256" key="1">
    <source>
        <dbReference type="SAM" id="MobiDB-lite"/>
    </source>
</evidence>
<keyword evidence="2" id="KW-0812">Transmembrane</keyword>
<keyword evidence="2" id="KW-0472">Membrane</keyword>
<evidence type="ECO:0008006" key="5">
    <source>
        <dbReference type="Google" id="ProtNLM"/>
    </source>
</evidence>
<evidence type="ECO:0000313" key="3">
    <source>
        <dbReference type="EMBL" id="MBU3160224.1"/>
    </source>
</evidence>
<sequence length="526" mass="58921">MRCKSCNNEFININGLKFCPYCGEKIEEKIDAQSETIPNDKGTGNEKNIVEPPLDEKKEQDTSTMPVISDKDIRKYKRDKIFDWVKKTFIHRKVIIPMIAIISVITVLVFAYSFFIVRPIDDVRIKEDLIGTVVTLPKGTIIRINKDNMKSLIISNRNTQKSKDEINVSVTLNNDAVEAKVLLAVVYLRGGKNEWKANGKPVLLNITSVKPVVGINDKIFLAELKKLKMTIGNTQEALDGQNVKNIEITLRTPDLQNGKEKILVATTIDSGLLKVSGKIKCSLVFENEAWSINSIEANSVDDFKLALSPAFSDEKVIQLIRNQGLAETVSYSDFFGGKGFTVKDGFTKSINISEKTFNAKKGTLNLTAKRENVAGEIKSVLSTNYTFSISLSDISLLNGSETTVDSASVNNIPESLIIPSITNGEIEGSNLLFWWSNNHKVTEEESKTFKTDKTLSTKGLKNIKYVYGNITYKDDKNNKNNDRNVSIVAVYFLVYDETDGYNWKINKLISEDSPNYKTYINLKNGQ</sequence>
<gene>
    <name evidence="3" type="ORF">KPL37_10730</name>
</gene>
<evidence type="ECO:0000313" key="4">
    <source>
        <dbReference type="Proteomes" id="UP000776252"/>
    </source>
</evidence>
<feature type="transmembrane region" description="Helical" evidence="2">
    <location>
        <begin position="94"/>
        <end position="115"/>
    </location>
</feature>
<keyword evidence="2" id="KW-1133">Transmembrane helix</keyword>
<organism evidence="3 4">
    <name type="scientific">Clostridium frigoris</name>
    <dbReference type="NCBI Taxonomy" id="205327"/>
    <lineage>
        <taxon>Bacteria</taxon>
        <taxon>Bacillati</taxon>
        <taxon>Bacillota</taxon>
        <taxon>Clostridia</taxon>
        <taxon>Eubacteriales</taxon>
        <taxon>Clostridiaceae</taxon>
        <taxon>Clostridium</taxon>
    </lineage>
</organism>
<name>A0ABS6BW69_9CLOT</name>
<keyword evidence="4" id="KW-1185">Reference proteome</keyword>
<dbReference type="EMBL" id="JAHLDV010000022">
    <property type="protein sequence ID" value="MBU3160224.1"/>
    <property type="molecule type" value="Genomic_DNA"/>
</dbReference>
<feature type="region of interest" description="Disordered" evidence="1">
    <location>
        <begin position="34"/>
        <end position="63"/>
    </location>
</feature>
<dbReference type="RefSeq" id="WP_216149164.1">
    <property type="nucleotide sequence ID" value="NZ_JAHLDV010000022.1"/>
</dbReference>
<reference evidence="3 4" key="1">
    <citation type="submission" date="2021-06" db="EMBL/GenBank/DDBJ databases">
        <title>Clostridia strains as spoilage organisms.</title>
        <authorList>
            <person name="Wambui J."/>
            <person name="Stephan R."/>
            <person name="Stevens M.J.A."/>
        </authorList>
    </citation>
    <scope>NUCLEOTIDE SEQUENCE [LARGE SCALE GENOMIC DNA]</scope>
    <source>
        <strain evidence="3 4">DSM 14204</strain>
    </source>
</reference>
<evidence type="ECO:0000256" key="2">
    <source>
        <dbReference type="SAM" id="Phobius"/>
    </source>
</evidence>
<proteinExistence type="predicted"/>